<sequence length="958" mass="107501">MRPTYFFIITICFLLLGNILYAQTWNSVKAEKLYQQGLAESKTKQQAKAIPLLEEAVMLNPKHIDAQVLLAKLYMNAKRYDQTIKTAQLVIKASPRYEDVYYYIIGACLSTNHNEDALKYTDLALTYFPQNKVFAVKKLNILDLLKSFQDGDSWAQSLLRQYPTDQGARQSVAGHYEAKADWYTRNNLSDMARKNYEKALELVPANKDLVDKLNGLVSKGGDTDAKIAKANEALNANSKSYQALYYKLGLLQEAGRYAEALDVLHTILRYYPNDKKANILNTSLRKEAASHYQNTQAYALYQSVLDQNPNDQEALQKVIGQATSMGDLNQALYRADRALQREPGNNQLLRQKMALEYQLHHYKAAADLAARLYNANSDKTFKSEVMQTINSCGNYYLQQQSADSALIYYKRALLLEPGNQTALQGRINGFMLKNDLNLALKELDGAIELYPANAAFKIKKAGILAQAGKIREAAKLSEQLFKQNPDDPELRSLYLDQRLAAANACILAEAYDEAEGYLREVLKEDTGNRDALNYLVNTLDLQKRYTEALTTVNLALTRYPDDRDFLQKKASVLYNARQYASAGKLAGALYGEFPFNVKYRQMAGDAWMAAGQDYRKRKLADSALFSVERAIAIKPADSVALLLKTNILIEQRRFGQALGTADEALRRYEYAEPFLLRKAIILDSLKRYSEAANYADTLNKRYNTVKNEDYAALLRGKTLYNSFGLSLLNSSFSSVDGASAPTAYNIAMLDYNRSDTGKISYGGAVTFLGRQQGTGVMAEGNLSYKYSKTLYWTASLGLSNNVILPKYRIAYSLLPTFGNGIETEFGARYFEVAGISVLSAVTGLGKEFGPFGVNTRLFGILQKSNAYFAFTALARYNLTEQDLLQANFGLGSSPDDINRLITFPRLRGILSRTVGASYRRTFSYRTSIGLAGNYTNQKITDNSFYNQYDLQLSLRVKF</sequence>
<dbReference type="InterPro" id="IPR030887">
    <property type="entry name" value="Beta-barrel_YaiO"/>
</dbReference>
<organism evidence="5 6">
    <name type="scientific">Mucilaginibacter oryzae</name>
    <dbReference type="NCBI Taxonomy" id="468058"/>
    <lineage>
        <taxon>Bacteria</taxon>
        <taxon>Pseudomonadati</taxon>
        <taxon>Bacteroidota</taxon>
        <taxon>Sphingobacteriia</taxon>
        <taxon>Sphingobacteriales</taxon>
        <taxon>Sphingobacteriaceae</taxon>
        <taxon>Mucilaginibacter</taxon>
    </lineage>
</organism>
<dbReference type="EMBL" id="QGHA01000014">
    <property type="protein sequence ID" value="PWK70816.1"/>
    <property type="molecule type" value="Genomic_DNA"/>
</dbReference>
<dbReference type="Proteomes" id="UP000245678">
    <property type="component" value="Unassembled WGS sequence"/>
</dbReference>
<dbReference type="Pfam" id="PF19413">
    <property type="entry name" value="YaiO"/>
    <property type="match status" value="1"/>
</dbReference>
<gene>
    <name evidence="5" type="ORF">LX99_04523</name>
</gene>
<evidence type="ECO:0000256" key="2">
    <source>
        <dbReference type="ARBA" id="ARBA00022803"/>
    </source>
</evidence>
<dbReference type="Gene3D" id="1.25.40.10">
    <property type="entry name" value="Tetratricopeptide repeat domain"/>
    <property type="match status" value="4"/>
</dbReference>
<feature type="repeat" description="TPR" evidence="3">
    <location>
        <begin position="386"/>
        <end position="419"/>
    </location>
</feature>
<dbReference type="RefSeq" id="WP_109609858.1">
    <property type="nucleotide sequence ID" value="NZ_QGHA01000014.1"/>
</dbReference>
<dbReference type="SUPFAM" id="SSF48452">
    <property type="entry name" value="TPR-like"/>
    <property type="match status" value="3"/>
</dbReference>
<dbReference type="InterPro" id="IPR019734">
    <property type="entry name" value="TPR_rpt"/>
</dbReference>
<keyword evidence="1" id="KW-0677">Repeat</keyword>
<protein>
    <submittedName>
        <fullName evidence="5">YaiO family outer membrane protein</fullName>
    </submittedName>
</protein>
<reference evidence="5 6" key="1">
    <citation type="submission" date="2018-05" db="EMBL/GenBank/DDBJ databases">
        <title>Genomic Encyclopedia of Archaeal and Bacterial Type Strains, Phase II (KMG-II): from individual species to whole genera.</title>
        <authorList>
            <person name="Goeker M."/>
        </authorList>
    </citation>
    <scope>NUCLEOTIDE SEQUENCE [LARGE SCALE GENOMIC DNA]</scope>
    <source>
        <strain evidence="5 6">DSM 19975</strain>
    </source>
</reference>
<dbReference type="PROSITE" id="PS50005">
    <property type="entry name" value="TPR"/>
    <property type="match status" value="2"/>
</dbReference>
<evidence type="ECO:0000256" key="3">
    <source>
        <dbReference type="PROSITE-ProRule" id="PRU00339"/>
    </source>
</evidence>
<keyword evidence="6" id="KW-1185">Reference proteome</keyword>
<evidence type="ECO:0000313" key="6">
    <source>
        <dbReference type="Proteomes" id="UP000245678"/>
    </source>
</evidence>
<dbReference type="InterPro" id="IPR011990">
    <property type="entry name" value="TPR-like_helical_dom_sf"/>
</dbReference>
<dbReference type="NCBIfam" id="TIGR04390">
    <property type="entry name" value="OMP_YaiO_dom"/>
    <property type="match status" value="1"/>
</dbReference>
<comment type="caution">
    <text evidence="5">The sequence shown here is derived from an EMBL/GenBank/DDBJ whole genome shotgun (WGS) entry which is preliminary data.</text>
</comment>
<dbReference type="Pfam" id="PF14559">
    <property type="entry name" value="TPR_19"/>
    <property type="match status" value="3"/>
</dbReference>
<evidence type="ECO:0000256" key="1">
    <source>
        <dbReference type="ARBA" id="ARBA00022737"/>
    </source>
</evidence>
<accession>A0A316H4R5</accession>
<evidence type="ECO:0000259" key="4">
    <source>
        <dbReference type="Pfam" id="PF19413"/>
    </source>
</evidence>
<proteinExistence type="predicted"/>
<dbReference type="SMART" id="SM00028">
    <property type="entry name" value="TPR"/>
    <property type="match status" value="10"/>
</dbReference>
<evidence type="ECO:0000313" key="5">
    <source>
        <dbReference type="EMBL" id="PWK70816.1"/>
    </source>
</evidence>
<name>A0A316H4R5_9SPHI</name>
<keyword evidence="2 3" id="KW-0802">TPR repeat</keyword>
<feature type="repeat" description="TPR" evidence="3">
    <location>
        <begin position="30"/>
        <end position="63"/>
    </location>
</feature>
<dbReference type="AlphaFoldDB" id="A0A316H4R5"/>
<dbReference type="PANTHER" id="PTHR44943">
    <property type="entry name" value="CELLULOSE SYNTHASE OPERON PROTEIN C"/>
    <property type="match status" value="1"/>
</dbReference>
<dbReference type="PANTHER" id="PTHR44943:SF8">
    <property type="entry name" value="TPR REPEAT-CONTAINING PROTEIN MJ0263"/>
    <property type="match status" value="1"/>
</dbReference>
<dbReference type="InterPro" id="IPR051685">
    <property type="entry name" value="Ycf3/AcsC/BcsC/TPR_MFPF"/>
</dbReference>
<feature type="domain" description="YaiO beta-barrel" evidence="4">
    <location>
        <begin position="722"/>
        <end position="896"/>
    </location>
</feature>